<keyword evidence="1" id="KW-1133">Transmembrane helix</keyword>
<dbReference type="EMBL" id="ADFP01000046">
    <property type="protein sequence ID" value="EFB91327.1"/>
    <property type="molecule type" value="Genomic_DNA"/>
</dbReference>
<evidence type="ECO:0000313" key="2">
    <source>
        <dbReference type="EMBL" id="EFB91327.1"/>
    </source>
</evidence>
<proteinExistence type="predicted"/>
<feature type="transmembrane region" description="Helical" evidence="1">
    <location>
        <begin position="293"/>
        <end position="313"/>
    </location>
</feature>
<protein>
    <submittedName>
        <fullName evidence="2">Uncharacterized protein</fullName>
    </submittedName>
</protein>
<keyword evidence="1" id="KW-0812">Transmembrane</keyword>
<name>A0ABM9ZWP0_9BACT</name>
<evidence type="ECO:0000313" key="3">
    <source>
        <dbReference type="Proteomes" id="UP000006462"/>
    </source>
</evidence>
<gene>
    <name evidence="2" type="ORF">HMPREF7215_2762</name>
</gene>
<accession>A0ABM9ZWP0</accession>
<dbReference type="Proteomes" id="UP000006462">
    <property type="component" value="Unassembled WGS sequence"/>
</dbReference>
<reference evidence="2 3" key="1">
    <citation type="submission" date="2009-12" db="EMBL/GenBank/DDBJ databases">
        <authorList>
            <person name="Shrivastava S."/>
            <person name="Madupu R."/>
            <person name="Durkin A.S."/>
            <person name="Torralba M."/>
            <person name="Methe B."/>
            <person name="Sutton G.G."/>
            <person name="Strausberg R.L."/>
            <person name="Nelson K.E."/>
        </authorList>
    </citation>
    <scope>NUCLEOTIDE SEQUENCE [LARGE SCALE GENOMIC DNA]</scope>
    <source>
        <strain evidence="2 3">W5455</strain>
    </source>
</reference>
<keyword evidence="1" id="KW-0472">Membrane</keyword>
<sequence>MISEFDPHELKKLGVFHSEALAQAIDTMSIEALKRHMERMRPFQEMMRPFASLAERNNRIRELFTPLPPDSALSSLAKISAAAKAPWLKSLGTPIPRDSPFFHGAFAPIPARFRNWLSVPFGESSEEQERDIDGAQYSIDTAIKCTDAQVGALEKVPNVNDDAYHANTLQVIRSLRAVRVKLNIPASASDSEALLPYDVAIQVRISPQQLANVIKSSTQKLLLQAGDIIMNLREHGMQMTYNAITSSTFEKLQSRFHRMLPFVASEFFNPQACLAPFADICAEVGKMQFPPSLVGLNIIVGVILNVIGIINLFQKPSRQSTIKQ</sequence>
<organism evidence="2 3">
    <name type="scientific">Pyramidobacter piscolens W5455</name>
    <dbReference type="NCBI Taxonomy" id="352165"/>
    <lineage>
        <taxon>Bacteria</taxon>
        <taxon>Thermotogati</taxon>
        <taxon>Synergistota</taxon>
        <taxon>Synergistia</taxon>
        <taxon>Synergistales</taxon>
        <taxon>Dethiosulfovibrionaceae</taxon>
        <taxon>Pyramidobacter</taxon>
    </lineage>
</organism>
<evidence type="ECO:0000256" key="1">
    <source>
        <dbReference type="SAM" id="Phobius"/>
    </source>
</evidence>
<dbReference type="RefSeq" id="WP_009164226.1">
    <property type="nucleotide sequence ID" value="NZ_ADFP01000046.1"/>
</dbReference>
<keyword evidence="3" id="KW-1185">Reference proteome</keyword>
<comment type="caution">
    <text evidence="2">The sequence shown here is derived from an EMBL/GenBank/DDBJ whole genome shotgun (WGS) entry which is preliminary data.</text>
</comment>